<evidence type="ECO:0000256" key="2">
    <source>
        <dbReference type="ARBA" id="ARBA00022603"/>
    </source>
</evidence>
<reference evidence="13" key="1">
    <citation type="submission" date="2015-05" db="UniProtKB">
        <authorList>
            <consortium name="EnsemblMetazoa"/>
        </authorList>
    </citation>
    <scope>IDENTIFICATION</scope>
</reference>
<evidence type="ECO:0000256" key="6">
    <source>
        <dbReference type="ARBA" id="ARBA00022990"/>
    </source>
</evidence>
<dbReference type="HOGENOM" id="CLU_770119_0_0_1"/>
<sequence length="360" mass="41351">MLLNIIIILIRHNSQNNLYFQELLNELMNFVTENLLGESQQPSIRYQLEWLYILLFTNNKDKYSGFDIWNSLTKASSERLGSVCSFISIAYHLVRLKRDNTFFEQFIENVLPWCMSQNFNIRLYAQVCLLLLFFYLLVLIKARKWGDESSQISFSLAECSVPNWIMKTEGGTACEEPFSLQKKFAPWKGMFPQELNPDICQKMKGELVLVASLIDKTSNLGGLARTCDVFGVKELVIDSLNFVNDKQFTSLSMTAEKHIDITEVKTHHLPDYINKMKNLGYIAVGAEQTTGSISLSDYKFQKKTLLILGNEREGIPVNILPFLDACIEIPQYGLIRSLNVHVSGAIFLWEYAKQQYKCDI</sequence>
<evidence type="ECO:0000256" key="11">
    <source>
        <dbReference type="ARBA" id="ARBA00093656"/>
    </source>
</evidence>
<dbReference type="InterPro" id="IPR045330">
    <property type="entry name" value="TRM3/TARBP1"/>
</dbReference>
<protein>
    <recommendedName>
        <fullName evidence="10">tRNA (guanosine(18)-2'-O)-methyltransferase TARBP1</fullName>
        <ecNumber evidence="9">2.1.1.34</ecNumber>
    </recommendedName>
    <alternativeName>
        <fullName evidence="11">TAR RNA-binding protein 1</fullName>
    </alternativeName>
</protein>
<keyword evidence="4" id="KW-0949">S-adenosyl-L-methionine</keyword>
<keyword evidence="5" id="KW-0694">RNA-binding</keyword>
<dbReference type="GO" id="GO:0141100">
    <property type="term" value="F:tRNA (guanine(18)-2'-O)-methyltransferase activity"/>
    <property type="evidence" value="ECO:0007669"/>
    <property type="project" value="UniProtKB-EC"/>
</dbReference>
<proteinExistence type="inferred from homology"/>
<keyword evidence="6" id="KW-0007">Acetylation</keyword>
<evidence type="ECO:0000259" key="12">
    <source>
        <dbReference type="Pfam" id="PF00588"/>
    </source>
</evidence>
<keyword evidence="2" id="KW-0489">Methyltransferase</keyword>
<keyword evidence="14" id="KW-1185">Reference proteome</keyword>
<dbReference type="Proteomes" id="UP000015103">
    <property type="component" value="Unassembled WGS sequence"/>
</dbReference>
<evidence type="ECO:0000256" key="10">
    <source>
        <dbReference type="ARBA" id="ARBA00093636"/>
    </source>
</evidence>
<name>T1I732_RHOPR</name>
<dbReference type="Gene3D" id="3.40.1280.10">
    <property type="match status" value="1"/>
</dbReference>
<evidence type="ECO:0000256" key="3">
    <source>
        <dbReference type="ARBA" id="ARBA00022679"/>
    </source>
</evidence>
<dbReference type="EnsemblMetazoa" id="RPRC012104-RA">
    <property type="protein sequence ID" value="RPRC012104-PA"/>
    <property type="gene ID" value="RPRC012104"/>
</dbReference>
<feature type="domain" description="tRNA/rRNA methyltransferase SpoU type" evidence="12">
    <location>
        <begin position="207"/>
        <end position="349"/>
    </location>
</feature>
<organism evidence="13 14">
    <name type="scientific">Rhodnius prolixus</name>
    <name type="common">Triatomid bug</name>
    <dbReference type="NCBI Taxonomy" id="13249"/>
    <lineage>
        <taxon>Eukaryota</taxon>
        <taxon>Metazoa</taxon>
        <taxon>Ecdysozoa</taxon>
        <taxon>Arthropoda</taxon>
        <taxon>Hexapoda</taxon>
        <taxon>Insecta</taxon>
        <taxon>Pterygota</taxon>
        <taxon>Neoptera</taxon>
        <taxon>Paraneoptera</taxon>
        <taxon>Hemiptera</taxon>
        <taxon>Heteroptera</taxon>
        <taxon>Panheteroptera</taxon>
        <taxon>Cimicomorpha</taxon>
        <taxon>Reduviidae</taxon>
        <taxon>Triatominae</taxon>
        <taxon>Rhodnius</taxon>
    </lineage>
</organism>
<dbReference type="GO" id="GO:0030488">
    <property type="term" value="P:tRNA methylation"/>
    <property type="evidence" value="ECO:0007669"/>
    <property type="project" value="InterPro"/>
</dbReference>
<dbReference type="InParanoid" id="T1I732"/>
<dbReference type="InterPro" id="IPR044748">
    <property type="entry name" value="Trm3/TARBP1_C"/>
</dbReference>
<dbReference type="InterPro" id="IPR029028">
    <property type="entry name" value="Alpha/beta_knot_MTases"/>
</dbReference>
<comment type="similarity">
    <text evidence="1">Belongs to the class IV-like SAM-binding methyltransferase superfamily. RNA methyltransferase TrmH family.</text>
</comment>
<dbReference type="CDD" id="cd18091">
    <property type="entry name" value="SpoU-like_TRM3-like"/>
    <property type="match status" value="1"/>
</dbReference>
<evidence type="ECO:0000256" key="9">
    <source>
        <dbReference type="ARBA" id="ARBA00093594"/>
    </source>
</evidence>
<comment type="catalytic activity">
    <reaction evidence="7">
        <text>guanosine(18) in tRNA + S-adenosyl-L-methionine = 2'-O-methylguanosine(18) in tRNA + S-adenosyl-L-homocysteine + H(+)</text>
        <dbReference type="Rhea" id="RHEA:20077"/>
        <dbReference type="Rhea" id="RHEA-COMP:10190"/>
        <dbReference type="Rhea" id="RHEA-COMP:10192"/>
        <dbReference type="ChEBI" id="CHEBI:15378"/>
        <dbReference type="ChEBI" id="CHEBI:57856"/>
        <dbReference type="ChEBI" id="CHEBI:59789"/>
        <dbReference type="ChEBI" id="CHEBI:74269"/>
        <dbReference type="ChEBI" id="CHEBI:74445"/>
        <dbReference type="EC" id="2.1.1.34"/>
    </reaction>
    <physiologicalReaction direction="left-to-right" evidence="7">
        <dbReference type="Rhea" id="RHEA:20078"/>
    </physiologicalReaction>
</comment>
<dbReference type="SUPFAM" id="SSF75217">
    <property type="entry name" value="alpha/beta knot"/>
    <property type="match status" value="1"/>
</dbReference>
<evidence type="ECO:0000256" key="1">
    <source>
        <dbReference type="ARBA" id="ARBA00007228"/>
    </source>
</evidence>
<dbReference type="GO" id="GO:0003723">
    <property type="term" value="F:RNA binding"/>
    <property type="evidence" value="ECO:0007669"/>
    <property type="project" value="UniProtKB-KW"/>
</dbReference>
<dbReference type="AlphaFoldDB" id="T1I732"/>
<dbReference type="Pfam" id="PF00588">
    <property type="entry name" value="SpoU_methylase"/>
    <property type="match status" value="1"/>
</dbReference>
<evidence type="ECO:0000256" key="7">
    <source>
        <dbReference type="ARBA" id="ARBA00093266"/>
    </source>
</evidence>
<dbReference type="EC" id="2.1.1.34" evidence="9"/>
<dbReference type="PANTHER" id="PTHR12029">
    <property type="entry name" value="RNA METHYLTRANSFERASE"/>
    <property type="match status" value="1"/>
</dbReference>
<dbReference type="VEuPathDB" id="VectorBase:RPRC012104"/>
<keyword evidence="3" id="KW-0808">Transferase</keyword>
<dbReference type="PANTHER" id="PTHR12029:SF11">
    <property type="entry name" value="METHYLTRANSFERASE TARBP1-RELATED"/>
    <property type="match status" value="1"/>
</dbReference>
<dbReference type="STRING" id="13249.T1I732"/>
<evidence type="ECO:0000313" key="14">
    <source>
        <dbReference type="Proteomes" id="UP000015103"/>
    </source>
</evidence>
<evidence type="ECO:0000313" key="13">
    <source>
        <dbReference type="EnsemblMetazoa" id="RPRC012104-PA"/>
    </source>
</evidence>
<evidence type="ECO:0000256" key="4">
    <source>
        <dbReference type="ARBA" id="ARBA00022691"/>
    </source>
</evidence>
<dbReference type="eggNOG" id="KOG0839">
    <property type="taxonomic scope" value="Eukaryota"/>
</dbReference>
<evidence type="ECO:0000256" key="5">
    <source>
        <dbReference type="ARBA" id="ARBA00022884"/>
    </source>
</evidence>
<dbReference type="FunFam" id="3.40.1280.10:FF:000010">
    <property type="entry name" value="probable methyltransferase TARBP1"/>
    <property type="match status" value="1"/>
</dbReference>
<accession>T1I732</accession>
<dbReference type="InterPro" id="IPR029026">
    <property type="entry name" value="tRNA_m1G_MTases_N"/>
</dbReference>
<evidence type="ECO:0000256" key="8">
    <source>
        <dbReference type="ARBA" id="ARBA00093361"/>
    </source>
</evidence>
<comment type="function">
    <text evidence="8">S-adenosyl-L-methionine-dependent 2'-O-ribose methyltransferase that catalyzes the formation of 2'-O-methylguanosine at position 18 (Gm18) in a subset of tRNA. Selectively mediates Gm18 methylation of tRNAGln-TTG/CTG and tRNASer-TGA/GCT. Gm18 modification can enhance the stability of modified tRNAs.</text>
</comment>
<dbReference type="EMBL" id="ACPB03032179">
    <property type="status" value="NOT_ANNOTATED_CDS"/>
    <property type="molecule type" value="Genomic_DNA"/>
</dbReference>
<dbReference type="InterPro" id="IPR001537">
    <property type="entry name" value="SpoU_MeTrfase"/>
</dbReference>